<dbReference type="InterPro" id="IPR032675">
    <property type="entry name" value="LRR_dom_sf"/>
</dbReference>
<evidence type="ECO:0000256" key="7">
    <source>
        <dbReference type="ARBA" id="ARBA00023136"/>
    </source>
</evidence>
<keyword evidence="6" id="KW-1133">Transmembrane helix</keyword>
<keyword evidence="2" id="KW-0433">Leucine-rich repeat</keyword>
<dbReference type="EMBL" id="PDCK01000039">
    <property type="protein sequence ID" value="PRQ58037.1"/>
    <property type="molecule type" value="Genomic_DNA"/>
</dbReference>
<dbReference type="STRING" id="74649.A0A2P6SH91"/>
<dbReference type="AlphaFoldDB" id="A0A2P6SH91"/>
<keyword evidence="5" id="KW-0677">Repeat</keyword>
<organism evidence="11 12">
    <name type="scientific">Rosa chinensis</name>
    <name type="common">China rose</name>
    <dbReference type="NCBI Taxonomy" id="74649"/>
    <lineage>
        <taxon>Eukaryota</taxon>
        <taxon>Viridiplantae</taxon>
        <taxon>Streptophyta</taxon>
        <taxon>Embryophyta</taxon>
        <taxon>Tracheophyta</taxon>
        <taxon>Spermatophyta</taxon>
        <taxon>Magnoliopsida</taxon>
        <taxon>eudicotyledons</taxon>
        <taxon>Gunneridae</taxon>
        <taxon>Pentapetalae</taxon>
        <taxon>rosids</taxon>
        <taxon>fabids</taxon>
        <taxon>Rosales</taxon>
        <taxon>Rosaceae</taxon>
        <taxon>Rosoideae</taxon>
        <taxon>Rosoideae incertae sedis</taxon>
        <taxon>Rosa</taxon>
    </lineage>
</organism>
<name>A0A2P6SH91_ROSCH</name>
<evidence type="ECO:0000256" key="2">
    <source>
        <dbReference type="ARBA" id="ARBA00022614"/>
    </source>
</evidence>
<comment type="caution">
    <text evidence="11">The sequence shown here is derived from an EMBL/GenBank/DDBJ whole genome shotgun (WGS) entry which is preliminary data.</text>
</comment>
<evidence type="ECO:0000256" key="8">
    <source>
        <dbReference type="ARBA" id="ARBA00023170"/>
    </source>
</evidence>
<protein>
    <submittedName>
        <fullName evidence="11">Putative non-specific serine/threonine protein kinase</fullName>
        <ecNumber evidence="11">2.7.11.1</ecNumber>
    </submittedName>
</protein>
<dbReference type="Gene3D" id="3.80.10.10">
    <property type="entry name" value="Ribonuclease Inhibitor"/>
    <property type="match status" value="1"/>
</dbReference>
<keyword evidence="3" id="KW-0812">Transmembrane</keyword>
<evidence type="ECO:0000256" key="4">
    <source>
        <dbReference type="ARBA" id="ARBA00022729"/>
    </source>
</evidence>
<evidence type="ECO:0000256" key="5">
    <source>
        <dbReference type="ARBA" id="ARBA00022737"/>
    </source>
</evidence>
<dbReference type="Proteomes" id="UP000238479">
    <property type="component" value="Chromosome 1"/>
</dbReference>
<evidence type="ECO:0000313" key="11">
    <source>
        <dbReference type="EMBL" id="PRQ58037.1"/>
    </source>
</evidence>
<evidence type="ECO:0000256" key="3">
    <source>
        <dbReference type="ARBA" id="ARBA00022692"/>
    </source>
</evidence>
<dbReference type="EC" id="2.7.11.1" evidence="11"/>
<dbReference type="PANTHER" id="PTHR48063:SF98">
    <property type="entry name" value="LRR RECEPTOR-LIKE SERINE_THREONINE-PROTEIN KINASE FLS2"/>
    <property type="match status" value="1"/>
</dbReference>
<dbReference type="Pfam" id="PF08263">
    <property type="entry name" value="LRRNT_2"/>
    <property type="match status" value="1"/>
</dbReference>
<keyword evidence="4" id="KW-0732">Signal</keyword>
<keyword evidence="11" id="KW-0723">Serine/threonine-protein kinase</keyword>
<keyword evidence="8" id="KW-0675">Receptor</keyword>
<feature type="domain" description="Leucine-rich repeat-containing N-terminal plant-type" evidence="10">
    <location>
        <begin position="90"/>
        <end position="130"/>
    </location>
</feature>
<evidence type="ECO:0000313" key="12">
    <source>
        <dbReference type="Proteomes" id="UP000238479"/>
    </source>
</evidence>
<evidence type="ECO:0000256" key="9">
    <source>
        <dbReference type="ARBA" id="ARBA00023180"/>
    </source>
</evidence>
<keyword evidence="9" id="KW-0325">Glycoprotein</keyword>
<proteinExistence type="predicted"/>
<dbReference type="GO" id="GO:0004674">
    <property type="term" value="F:protein serine/threonine kinase activity"/>
    <property type="evidence" value="ECO:0007669"/>
    <property type="project" value="UniProtKB-KW"/>
</dbReference>
<dbReference type="PANTHER" id="PTHR48063">
    <property type="entry name" value="LRR RECEPTOR-LIKE KINASE"/>
    <property type="match status" value="1"/>
</dbReference>
<accession>A0A2P6SH91</accession>
<reference evidence="11 12" key="1">
    <citation type="journal article" date="2018" name="Nat. Genet.">
        <title>The Rosa genome provides new insights in the design of modern roses.</title>
        <authorList>
            <person name="Bendahmane M."/>
        </authorList>
    </citation>
    <scope>NUCLEOTIDE SEQUENCE [LARGE SCALE GENOMIC DNA]</scope>
    <source>
        <strain evidence="12">cv. Old Blush</strain>
    </source>
</reference>
<gene>
    <name evidence="11" type="ORF">RchiOBHm_Chr1g0354851</name>
</gene>
<dbReference type="InterPro" id="IPR046956">
    <property type="entry name" value="RLP23-like"/>
</dbReference>
<keyword evidence="11" id="KW-0808">Transferase</keyword>
<sequence length="215" mass="24868">MLMLIHPSLINIKWFYRKKSRRGLRKITYGLRLCSPCTYTLSFRKTGVGIWDLGRWLRHADAISTVLLLHVNAFSSLGHHHAKVTIKCLEREREALLAIKQGLFNSIRLLSWGNKAKNQDCCKWEGAYCDHLNGYSASSWRDMVSSLDEILDFQHFEGKLCPRLIELQHLEYIDLNSIRLSQIPDFIGSLSNLRFLDLSVLRKPNPQLTTRKACI</sequence>
<keyword evidence="12" id="KW-1185">Reference proteome</keyword>
<keyword evidence="7" id="KW-0472">Membrane</keyword>
<dbReference type="GO" id="GO:0016020">
    <property type="term" value="C:membrane"/>
    <property type="evidence" value="ECO:0007669"/>
    <property type="project" value="UniProtKB-SubCell"/>
</dbReference>
<evidence type="ECO:0000256" key="1">
    <source>
        <dbReference type="ARBA" id="ARBA00004479"/>
    </source>
</evidence>
<dbReference type="InterPro" id="IPR013210">
    <property type="entry name" value="LRR_N_plant-typ"/>
</dbReference>
<keyword evidence="11" id="KW-0418">Kinase</keyword>
<dbReference type="Gramene" id="PRQ58037">
    <property type="protein sequence ID" value="PRQ58037"/>
    <property type="gene ID" value="RchiOBHm_Chr1g0354851"/>
</dbReference>
<dbReference type="SUPFAM" id="SSF52058">
    <property type="entry name" value="L domain-like"/>
    <property type="match status" value="1"/>
</dbReference>
<evidence type="ECO:0000259" key="10">
    <source>
        <dbReference type="Pfam" id="PF08263"/>
    </source>
</evidence>
<evidence type="ECO:0000256" key="6">
    <source>
        <dbReference type="ARBA" id="ARBA00022989"/>
    </source>
</evidence>
<comment type="subcellular location">
    <subcellularLocation>
        <location evidence="1">Membrane</location>
        <topology evidence="1">Single-pass type I membrane protein</topology>
    </subcellularLocation>
</comment>